<proteinExistence type="predicted"/>
<dbReference type="SUPFAM" id="SSF117281">
    <property type="entry name" value="Kelch motif"/>
    <property type="match status" value="1"/>
</dbReference>
<dbReference type="Gene3D" id="2.120.10.80">
    <property type="entry name" value="Kelch-type beta propeller"/>
    <property type="match status" value="2"/>
</dbReference>
<dbReference type="InterPro" id="IPR011043">
    <property type="entry name" value="Gal_Oxase/kelch_b-propeller"/>
</dbReference>
<accession>A0A7I8VUZ1</accession>
<dbReference type="Proteomes" id="UP000549394">
    <property type="component" value="Unassembled WGS sequence"/>
</dbReference>
<comment type="caution">
    <text evidence="3">The sequence shown here is derived from an EMBL/GenBank/DDBJ whole genome shotgun (WGS) entry which is preliminary data.</text>
</comment>
<dbReference type="PANTHER" id="PTHR46228:SF2">
    <property type="entry name" value="KELCH REPEAT PROTEIN (AFU_ORTHOLOGUE AFUA_4G14350)"/>
    <property type="match status" value="1"/>
</dbReference>
<dbReference type="AlphaFoldDB" id="A0A7I8VUZ1"/>
<keyword evidence="1" id="KW-0880">Kelch repeat</keyword>
<evidence type="ECO:0000256" key="2">
    <source>
        <dbReference type="ARBA" id="ARBA00022737"/>
    </source>
</evidence>
<reference evidence="3 4" key="1">
    <citation type="submission" date="2020-08" db="EMBL/GenBank/DDBJ databases">
        <authorList>
            <person name="Hejnol A."/>
        </authorList>
    </citation>
    <scope>NUCLEOTIDE SEQUENCE [LARGE SCALE GENOMIC DNA]</scope>
</reference>
<protein>
    <submittedName>
        <fullName evidence="3">DgyrCDS8128</fullName>
    </submittedName>
</protein>
<gene>
    <name evidence="3" type="ORF">DGYR_LOCUS7757</name>
</gene>
<keyword evidence="4" id="KW-1185">Reference proteome</keyword>
<sequence>MNSACLFDLPLSVQRIGHSCTIVGDIIVIIGGLRGRVRYYFSLDILPSAAHEPVKYLSNGSSLVYCDKRFIACGGLGNEYMNISTLGPDKYSGWLEIQPKYNRKPIERNKHSAWLFKNKFYVWGCFGKRLDSRNSLYCDSNVSSNVSYKDNRELVCFEDQVLAFNFENKIWEKVNTYGNIPCPRAGQAAVLVKNDLFMFGGRSKQRRMNDMHKLNMLTMRWSVLFNDSEKKSKPTGRSFHTLSYFQKSNFLFLYGGLSFEGIPLADEWILKLDSLDWFCISKNACRPRLWHVTLPTLDSMAITIGGVSNNAQNIGLSDYPYPIKEHRFGPSSLYRICFKIVYKGKSQWNLLPQSIKQELHNWFIFDQMSELRIIHGNENLQQIFK</sequence>
<dbReference type="Pfam" id="PF24681">
    <property type="entry name" value="Kelch_KLHDC2_KLHL20_DRC7"/>
    <property type="match status" value="1"/>
</dbReference>
<evidence type="ECO:0000256" key="1">
    <source>
        <dbReference type="ARBA" id="ARBA00022441"/>
    </source>
</evidence>
<evidence type="ECO:0000313" key="3">
    <source>
        <dbReference type="EMBL" id="CAD5119528.1"/>
    </source>
</evidence>
<dbReference type="EMBL" id="CAJFCJ010000010">
    <property type="protein sequence ID" value="CAD5119528.1"/>
    <property type="molecule type" value="Genomic_DNA"/>
</dbReference>
<keyword evidence="2" id="KW-0677">Repeat</keyword>
<name>A0A7I8VUZ1_9ANNE</name>
<evidence type="ECO:0000313" key="4">
    <source>
        <dbReference type="Proteomes" id="UP000549394"/>
    </source>
</evidence>
<dbReference type="OrthoDB" id="432528at2759"/>
<dbReference type="PANTHER" id="PTHR46228">
    <property type="entry name" value="KELCH DOMAIN-CONTAINING PROTEIN"/>
    <property type="match status" value="1"/>
</dbReference>
<dbReference type="InterPro" id="IPR015915">
    <property type="entry name" value="Kelch-typ_b-propeller"/>
</dbReference>
<dbReference type="SUPFAM" id="SSF50965">
    <property type="entry name" value="Galactose oxidase, central domain"/>
    <property type="match status" value="1"/>
</dbReference>
<organism evidence="3 4">
    <name type="scientific">Dimorphilus gyrociliatus</name>
    <dbReference type="NCBI Taxonomy" id="2664684"/>
    <lineage>
        <taxon>Eukaryota</taxon>
        <taxon>Metazoa</taxon>
        <taxon>Spiralia</taxon>
        <taxon>Lophotrochozoa</taxon>
        <taxon>Annelida</taxon>
        <taxon>Polychaeta</taxon>
        <taxon>Polychaeta incertae sedis</taxon>
        <taxon>Dinophilidae</taxon>
        <taxon>Dimorphilus</taxon>
    </lineage>
</organism>